<dbReference type="OrthoDB" id="2547276at2"/>
<accession>A0A4R3VNI4</accession>
<dbReference type="Proteomes" id="UP000295433">
    <property type="component" value="Unassembled WGS sequence"/>
</dbReference>
<dbReference type="PRINTS" id="PR00032">
    <property type="entry name" value="HTHARAC"/>
</dbReference>
<evidence type="ECO:0000256" key="5">
    <source>
        <dbReference type="ARBA" id="ARBA00023163"/>
    </source>
</evidence>
<dbReference type="InterPro" id="IPR014710">
    <property type="entry name" value="RmlC-like_jellyroll"/>
</dbReference>
<feature type="domain" description="HTH araC/xylS-type" evidence="7">
    <location>
        <begin position="174"/>
        <end position="272"/>
    </location>
</feature>
<keyword evidence="3" id="KW-0238">DNA-binding</keyword>
<protein>
    <recommendedName>
        <fullName evidence="6">Arabinose operon regulatory protein</fullName>
    </recommendedName>
</protein>
<sequence>MKKILLDKYFVFQEQPVAIHRTMPEVNDIEHDHEFEELVIVDKGSGTHILNGEPISIQMGDVFYVNRYDYHYYENLGSLCLTNILFRDDVKFNYIPSQKEILKDIFGSGEYLTYSLNIRHRAPFFNLIAQINALLPESGASVTARREGLLLQLFSLLNSSKQPVVAHRISTNIERLLEQLRAEHCSPVDWRELCRRHGLSERTLYRAVRRITGYSPENYLMRLRLRTAKHLLLFSETSISDIALQSGFKNLSHFSQSYKRFYNLTPREERLKASNE</sequence>
<dbReference type="Gene3D" id="1.10.10.60">
    <property type="entry name" value="Homeodomain-like"/>
    <property type="match status" value="2"/>
</dbReference>
<organism evidence="8 9">
    <name type="scientific">Samsonia erythrinae</name>
    <dbReference type="NCBI Taxonomy" id="160434"/>
    <lineage>
        <taxon>Bacteria</taxon>
        <taxon>Pseudomonadati</taxon>
        <taxon>Pseudomonadota</taxon>
        <taxon>Gammaproteobacteria</taxon>
        <taxon>Enterobacterales</taxon>
        <taxon>Pectobacteriaceae</taxon>
        <taxon>Samsonia</taxon>
    </lineage>
</organism>
<dbReference type="InterPro" id="IPR018060">
    <property type="entry name" value="HTH_AraC"/>
</dbReference>
<evidence type="ECO:0000256" key="4">
    <source>
        <dbReference type="ARBA" id="ARBA00023159"/>
    </source>
</evidence>
<dbReference type="PROSITE" id="PS01124">
    <property type="entry name" value="HTH_ARAC_FAMILY_2"/>
    <property type="match status" value="1"/>
</dbReference>
<dbReference type="InterPro" id="IPR009057">
    <property type="entry name" value="Homeodomain-like_sf"/>
</dbReference>
<dbReference type="EMBL" id="SMBY01000001">
    <property type="protein sequence ID" value="TCV08574.1"/>
    <property type="molecule type" value="Genomic_DNA"/>
</dbReference>
<comment type="caution">
    <text evidence="8">The sequence shown here is derived from an EMBL/GenBank/DDBJ whole genome shotgun (WGS) entry which is preliminary data.</text>
</comment>
<dbReference type="SUPFAM" id="SSF51215">
    <property type="entry name" value="Regulatory protein AraC"/>
    <property type="match status" value="1"/>
</dbReference>
<dbReference type="GO" id="GO:0043565">
    <property type="term" value="F:sequence-specific DNA binding"/>
    <property type="evidence" value="ECO:0007669"/>
    <property type="project" value="InterPro"/>
</dbReference>
<dbReference type="InterPro" id="IPR018062">
    <property type="entry name" value="HTH_AraC-typ_CS"/>
</dbReference>
<name>A0A4R3VNI4_9GAMM</name>
<keyword evidence="5" id="KW-0804">Transcription</keyword>
<reference evidence="8 9" key="1">
    <citation type="submission" date="2019-03" db="EMBL/GenBank/DDBJ databases">
        <title>Genomic Encyclopedia of Type Strains, Phase IV (KMG-IV): sequencing the most valuable type-strain genomes for metagenomic binning, comparative biology and taxonomic classification.</title>
        <authorList>
            <person name="Goeker M."/>
        </authorList>
    </citation>
    <scope>NUCLEOTIDE SEQUENCE [LARGE SCALE GENOMIC DNA]</scope>
    <source>
        <strain evidence="8 9">DSM 16730</strain>
    </source>
</reference>
<dbReference type="AlphaFoldDB" id="A0A4R3VNI4"/>
<dbReference type="PROSITE" id="PS00041">
    <property type="entry name" value="HTH_ARAC_FAMILY_1"/>
    <property type="match status" value="1"/>
</dbReference>
<dbReference type="Gene3D" id="2.60.120.10">
    <property type="entry name" value="Jelly Rolls"/>
    <property type="match status" value="1"/>
</dbReference>
<dbReference type="InterPro" id="IPR050204">
    <property type="entry name" value="AraC_XylS_family_regulators"/>
</dbReference>
<dbReference type="SMART" id="SM00342">
    <property type="entry name" value="HTH_ARAC"/>
    <property type="match status" value="1"/>
</dbReference>
<gene>
    <name evidence="8" type="ORF">EDC54_10174</name>
</gene>
<dbReference type="PANTHER" id="PTHR46796:SF13">
    <property type="entry name" value="HTH-TYPE TRANSCRIPTIONAL ACTIVATOR RHAS"/>
    <property type="match status" value="1"/>
</dbReference>
<dbReference type="SUPFAM" id="SSF46689">
    <property type="entry name" value="Homeodomain-like"/>
    <property type="match status" value="2"/>
</dbReference>
<dbReference type="InterPro" id="IPR003313">
    <property type="entry name" value="AraC-bd"/>
</dbReference>
<proteinExistence type="predicted"/>
<dbReference type="InterPro" id="IPR037923">
    <property type="entry name" value="HTH-like"/>
</dbReference>
<keyword evidence="4" id="KW-0010">Activator</keyword>
<keyword evidence="2" id="KW-0805">Transcription regulation</keyword>
<evidence type="ECO:0000259" key="7">
    <source>
        <dbReference type="PROSITE" id="PS01124"/>
    </source>
</evidence>
<evidence type="ECO:0000313" key="9">
    <source>
        <dbReference type="Proteomes" id="UP000295433"/>
    </source>
</evidence>
<dbReference type="GO" id="GO:0003700">
    <property type="term" value="F:DNA-binding transcription factor activity"/>
    <property type="evidence" value="ECO:0007669"/>
    <property type="project" value="InterPro"/>
</dbReference>
<dbReference type="Pfam" id="PF02311">
    <property type="entry name" value="AraC_binding"/>
    <property type="match status" value="1"/>
</dbReference>
<evidence type="ECO:0000256" key="3">
    <source>
        <dbReference type="ARBA" id="ARBA00023125"/>
    </source>
</evidence>
<evidence type="ECO:0000256" key="1">
    <source>
        <dbReference type="ARBA" id="ARBA00022490"/>
    </source>
</evidence>
<dbReference type="PANTHER" id="PTHR46796">
    <property type="entry name" value="HTH-TYPE TRANSCRIPTIONAL ACTIVATOR RHAS-RELATED"/>
    <property type="match status" value="1"/>
</dbReference>
<dbReference type="InterPro" id="IPR020449">
    <property type="entry name" value="Tscrpt_reg_AraC-type_HTH"/>
</dbReference>
<evidence type="ECO:0000256" key="6">
    <source>
        <dbReference type="ARBA" id="ARBA00044978"/>
    </source>
</evidence>
<keyword evidence="9" id="KW-1185">Reference proteome</keyword>
<evidence type="ECO:0000313" key="8">
    <source>
        <dbReference type="EMBL" id="TCV08574.1"/>
    </source>
</evidence>
<keyword evidence="1" id="KW-0963">Cytoplasm</keyword>
<evidence type="ECO:0000256" key="2">
    <source>
        <dbReference type="ARBA" id="ARBA00023015"/>
    </source>
</evidence>
<dbReference type="Pfam" id="PF12833">
    <property type="entry name" value="HTH_18"/>
    <property type="match status" value="1"/>
</dbReference>